<sequence length="543" mass="62169">MDRKGIGIGNNYARIRPKIAPKVDDEQKQLANLGQTNIYPQHLNHQEDFKKVSIVAPILLDTQGTAQDEVDKQPQATIPGKKQLTLQQQLHVDLILWKEAHKNESWENVANRFGIPRNQAQSIYYKRKELMASIKHGEFYKTERKQTKKPKASIDVKLSSKSQVIKLNVSSCYAPIAPKIAPKIQNDGNYSVQSTQSNVSHQYYLDAEGIMQKASVGHPIFVGPDGKVLQETKDKEPRPHGGKRNRLTVQQKLDILLWKDEHPEDNAAMIARRFDIPSSTVHCIFKQRAKIMESMKHPTFGSLKKLLPETSIKMKKARIKANLPVADHVKQEVEEFQAKRRERERKKGPRTCVRDGRRRITLAEKAEMIKFWEEEKAKDPNLTHQMAGKMLGLNNATLRSMIIIKDEIKRALLIPETADMISIPQEKRLRQMFEDAEVEFPPLPEKEPEPEPDIPLDYEFTISAADISKLITQVLSKSEFDAAAQMHFVMNFRELVETTNKIPVPSGEKFLPKFIQKTSRDVADLDMMDLEDDEIVSCDEDDF</sequence>
<gene>
    <name evidence="2" type="ORF">OKIOD_LOCUS2806</name>
</gene>
<dbReference type="SUPFAM" id="SSF46689">
    <property type="entry name" value="Homeodomain-like"/>
    <property type="match status" value="1"/>
</dbReference>
<dbReference type="Proteomes" id="UP001158576">
    <property type="component" value="Chromosome PAR"/>
</dbReference>
<dbReference type="InterPro" id="IPR007889">
    <property type="entry name" value="HTH_Psq"/>
</dbReference>
<accession>A0ABN7S0P8</accession>
<organism evidence="2 3">
    <name type="scientific">Oikopleura dioica</name>
    <name type="common">Tunicate</name>
    <dbReference type="NCBI Taxonomy" id="34765"/>
    <lineage>
        <taxon>Eukaryota</taxon>
        <taxon>Metazoa</taxon>
        <taxon>Chordata</taxon>
        <taxon>Tunicata</taxon>
        <taxon>Appendicularia</taxon>
        <taxon>Copelata</taxon>
        <taxon>Oikopleuridae</taxon>
        <taxon>Oikopleura</taxon>
    </lineage>
</organism>
<keyword evidence="3" id="KW-1185">Reference proteome</keyword>
<evidence type="ECO:0000313" key="2">
    <source>
        <dbReference type="EMBL" id="CAG5086533.1"/>
    </source>
</evidence>
<dbReference type="EMBL" id="OU015568">
    <property type="protein sequence ID" value="CAG5086533.1"/>
    <property type="molecule type" value="Genomic_DNA"/>
</dbReference>
<name>A0ABN7S0P8_OIKDI</name>
<protein>
    <submittedName>
        <fullName evidence="2">Oidioi.mRNA.OKI2018_I69.PAR.g11248.t1.cds</fullName>
    </submittedName>
</protein>
<proteinExistence type="predicted"/>
<dbReference type="Pfam" id="PF04218">
    <property type="entry name" value="CENP-B_N"/>
    <property type="match status" value="1"/>
</dbReference>
<dbReference type="Gene3D" id="1.10.10.60">
    <property type="entry name" value="Homeodomain-like"/>
    <property type="match status" value="1"/>
</dbReference>
<feature type="domain" description="HTH psq-type" evidence="1">
    <location>
        <begin position="243"/>
        <end position="293"/>
    </location>
</feature>
<evidence type="ECO:0000259" key="1">
    <source>
        <dbReference type="Pfam" id="PF04218"/>
    </source>
</evidence>
<evidence type="ECO:0000313" key="3">
    <source>
        <dbReference type="Proteomes" id="UP001158576"/>
    </source>
</evidence>
<reference evidence="2 3" key="1">
    <citation type="submission" date="2021-04" db="EMBL/GenBank/DDBJ databases">
        <authorList>
            <person name="Bliznina A."/>
        </authorList>
    </citation>
    <scope>NUCLEOTIDE SEQUENCE [LARGE SCALE GENOMIC DNA]</scope>
</reference>
<dbReference type="InterPro" id="IPR009057">
    <property type="entry name" value="Homeodomain-like_sf"/>
</dbReference>